<feature type="coiled-coil region" evidence="5">
    <location>
        <begin position="29"/>
        <end position="84"/>
    </location>
</feature>
<keyword evidence="7" id="KW-0732">Signal</keyword>
<keyword evidence="2" id="KW-0645">Protease</keyword>
<dbReference type="PANTHER" id="PTHR47053:SF1">
    <property type="entry name" value="MUREIN DD-ENDOPEPTIDASE MEPH-RELATED"/>
    <property type="match status" value="1"/>
</dbReference>
<dbReference type="Gene3D" id="3.90.1720.10">
    <property type="entry name" value="endopeptidase domain like (from Nostoc punctiforme)"/>
    <property type="match status" value="1"/>
</dbReference>
<gene>
    <name evidence="9" type="ORF">JOF56_007224</name>
</gene>
<dbReference type="InterPro" id="IPR051202">
    <property type="entry name" value="Peptidase_C40"/>
</dbReference>
<keyword evidence="4" id="KW-0788">Thiol protease</keyword>
<dbReference type="GO" id="GO:0016787">
    <property type="term" value="F:hydrolase activity"/>
    <property type="evidence" value="ECO:0007669"/>
    <property type="project" value="UniProtKB-KW"/>
</dbReference>
<dbReference type="SUPFAM" id="SSF54001">
    <property type="entry name" value="Cysteine proteinases"/>
    <property type="match status" value="1"/>
</dbReference>
<organism evidence="9 10">
    <name type="scientific">Kibdelosporangium banguiense</name>
    <dbReference type="NCBI Taxonomy" id="1365924"/>
    <lineage>
        <taxon>Bacteria</taxon>
        <taxon>Bacillati</taxon>
        <taxon>Actinomycetota</taxon>
        <taxon>Actinomycetes</taxon>
        <taxon>Pseudonocardiales</taxon>
        <taxon>Pseudonocardiaceae</taxon>
        <taxon>Kibdelosporangium</taxon>
    </lineage>
</organism>
<dbReference type="InterPro" id="IPR038765">
    <property type="entry name" value="Papain-like_cys_pep_sf"/>
</dbReference>
<feature type="signal peptide" evidence="7">
    <location>
        <begin position="1"/>
        <end position="24"/>
    </location>
</feature>
<feature type="chain" id="PRO_5046581922" evidence="7">
    <location>
        <begin position="25"/>
        <end position="363"/>
    </location>
</feature>
<evidence type="ECO:0000313" key="10">
    <source>
        <dbReference type="Proteomes" id="UP001519332"/>
    </source>
</evidence>
<evidence type="ECO:0000256" key="4">
    <source>
        <dbReference type="ARBA" id="ARBA00022807"/>
    </source>
</evidence>
<keyword evidence="5" id="KW-0175">Coiled coil</keyword>
<evidence type="ECO:0000256" key="5">
    <source>
        <dbReference type="SAM" id="Coils"/>
    </source>
</evidence>
<dbReference type="PROSITE" id="PS51935">
    <property type="entry name" value="NLPC_P60"/>
    <property type="match status" value="1"/>
</dbReference>
<dbReference type="Proteomes" id="UP001519332">
    <property type="component" value="Unassembled WGS sequence"/>
</dbReference>
<dbReference type="Pfam" id="PF00877">
    <property type="entry name" value="NLPC_P60"/>
    <property type="match status" value="1"/>
</dbReference>
<evidence type="ECO:0000256" key="2">
    <source>
        <dbReference type="ARBA" id="ARBA00022670"/>
    </source>
</evidence>
<keyword evidence="3 9" id="KW-0378">Hydrolase</keyword>
<dbReference type="PANTHER" id="PTHR47053">
    <property type="entry name" value="MUREIN DD-ENDOPEPTIDASE MEPH-RELATED"/>
    <property type="match status" value="1"/>
</dbReference>
<sequence length="363" mass="38429">MALSRLARVLIAVLVVVPVAPAMAQPATQSEAVEQYRELNVEAEKLNENFLQANEDKNVKQAELDKATADLAVAQRSAEQAKTTQQRFRGEVDELSSARFRGARFDKLSALLTGSSQRDFLDRSSALGVLATESNKTLAEMAKAVTAASAAEQQAAQAQRRATEVRDAAARLAEQIAAQRKELDAKIVKVKAELERLTAEQKQELQGPPDPAPPPAPPAPPKTSTKPAPPPSAGPPPVGGPADAATRAVNAAMSRRGDTYVWGGTRPGGFDCSGLTLWSYAQAGIELPRTSRAQYGVGRAVPKDQLRAGDLLFYGTSATSIHHVAMYIGDGNIVHASTFGVPVKSGPLSSGGRDYFGAKRIVG</sequence>
<feature type="coiled-coil region" evidence="5">
    <location>
        <begin position="141"/>
        <end position="200"/>
    </location>
</feature>
<evidence type="ECO:0000256" key="6">
    <source>
        <dbReference type="SAM" id="MobiDB-lite"/>
    </source>
</evidence>
<feature type="domain" description="NlpC/P60" evidence="8">
    <location>
        <begin position="242"/>
        <end position="363"/>
    </location>
</feature>
<evidence type="ECO:0000256" key="3">
    <source>
        <dbReference type="ARBA" id="ARBA00022801"/>
    </source>
</evidence>
<comment type="similarity">
    <text evidence="1">Belongs to the peptidase C40 family.</text>
</comment>
<evidence type="ECO:0000313" key="9">
    <source>
        <dbReference type="EMBL" id="MBP2326839.1"/>
    </source>
</evidence>
<evidence type="ECO:0000256" key="1">
    <source>
        <dbReference type="ARBA" id="ARBA00007074"/>
    </source>
</evidence>
<feature type="compositionally biased region" description="Pro residues" evidence="6">
    <location>
        <begin position="208"/>
        <end position="239"/>
    </location>
</feature>
<dbReference type="EMBL" id="JAGINW010000001">
    <property type="protein sequence ID" value="MBP2326839.1"/>
    <property type="molecule type" value="Genomic_DNA"/>
</dbReference>
<dbReference type="InterPro" id="IPR000064">
    <property type="entry name" value="NLP_P60_dom"/>
</dbReference>
<feature type="region of interest" description="Disordered" evidence="6">
    <location>
        <begin position="200"/>
        <end position="246"/>
    </location>
</feature>
<dbReference type="RefSeq" id="WP_209643863.1">
    <property type="nucleotide sequence ID" value="NZ_JAGINW010000001.1"/>
</dbReference>
<reference evidence="9 10" key="1">
    <citation type="submission" date="2021-03" db="EMBL/GenBank/DDBJ databases">
        <title>Sequencing the genomes of 1000 actinobacteria strains.</title>
        <authorList>
            <person name="Klenk H.-P."/>
        </authorList>
    </citation>
    <scope>NUCLEOTIDE SEQUENCE [LARGE SCALE GENOMIC DNA]</scope>
    <source>
        <strain evidence="9 10">DSM 46670</strain>
    </source>
</reference>
<proteinExistence type="inferred from homology"/>
<evidence type="ECO:0000256" key="7">
    <source>
        <dbReference type="SAM" id="SignalP"/>
    </source>
</evidence>
<evidence type="ECO:0000259" key="8">
    <source>
        <dbReference type="PROSITE" id="PS51935"/>
    </source>
</evidence>
<protein>
    <submittedName>
        <fullName evidence="9">Cell wall-associated NlpC family hydrolase</fullName>
    </submittedName>
</protein>
<comment type="caution">
    <text evidence="9">The sequence shown here is derived from an EMBL/GenBank/DDBJ whole genome shotgun (WGS) entry which is preliminary data.</text>
</comment>
<accession>A0ABS4TR01</accession>
<keyword evidence="10" id="KW-1185">Reference proteome</keyword>
<name>A0ABS4TR01_9PSEU</name>